<dbReference type="RefSeq" id="WP_006598621.1">
    <property type="nucleotide sequence ID" value="NZ_GL622359.1"/>
</dbReference>
<keyword evidence="4" id="KW-1185">Reference proteome</keyword>
<dbReference type="Proteomes" id="UP000004754">
    <property type="component" value="Unassembled WGS sequence"/>
</dbReference>
<dbReference type="CDD" id="cd00586">
    <property type="entry name" value="4HBT"/>
    <property type="match status" value="1"/>
</dbReference>
<name>E6MGR4_9FIRM</name>
<dbReference type="GO" id="GO:0047617">
    <property type="term" value="F:fatty acyl-CoA hydrolase activity"/>
    <property type="evidence" value="ECO:0007669"/>
    <property type="project" value="TreeGrafter"/>
</dbReference>
<dbReference type="EMBL" id="AEQN01000016">
    <property type="protein sequence ID" value="EFV01804.1"/>
    <property type="molecule type" value="Genomic_DNA"/>
</dbReference>
<dbReference type="OrthoDB" id="9800856at2"/>
<dbReference type="AlphaFoldDB" id="E6MGR4"/>
<proteinExistence type="inferred from homology"/>
<dbReference type="InterPro" id="IPR006684">
    <property type="entry name" value="YbgC/YbaW"/>
</dbReference>
<dbReference type="NCBIfam" id="TIGR00051">
    <property type="entry name" value="YbgC/FadM family acyl-CoA thioesterase"/>
    <property type="match status" value="1"/>
</dbReference>
<evidence type="ECO:0000256" key="1">
    <source>
        <dbReference type="ARBA" id="ARBA00005953"/>
    </source>
</evidence>
<dbReference type="STRING" id="887929.HMP0721_1197"/>
<dbReference type="InterPro" id="IPR050563">
    <property type="entry name" value="4-hydroxybenzoyl-CoA_TE"/>
</dbReference>
<dbReference type="eggNOG" id="COG0824">
    <property type="taxonomic scope" value="Bacteria"/>
</dbReference>
<keyword evidence="2 3" id="KW-0378">Hydrolase</keyword>
<dbReference type="HOGENOM" id="CLU_101141_3_3_9"/>
<dbReference type="PANTHER" id="PTHR31793:SF27">
    <property type="entry name" value="NOVEL THIOESTERASE SUPERFAMILY DOMAIN AND SAPOSIN A-TYPE DOMAIN CONTAINING PROTEIN (0610012H03RIK)"/>
    <property type="match status" value="1"/>
</dbReference>
<protein>
    <submittedName>
        <fullName evidence="3">Acyl-CoA thioester hydrolase, YbgC/YbaW family</fullName>
    </submittedName>
</protein>
<dbReference type="InterPro" id="IPR029069">
    <property type="entry name" value="HotDog_dom_sf"/>
</dbReference>
<comment type="caution">
    <text evidence="3">The sequence shown here is derived from an EMBL/GenBank/DDBJ whole genome shotgun (WGS) entry which is preliminary data.</text>
</comment>
<gene>
    <name evidence="3" type="ORF">HMP0721_1197</name>
</gene>
<comment type="similarity">
    <text evidence="1">Belongs to the 4-hydroxybenzoyl-CoA thioesterase family.</text>
</comment>
<accession>E6MGR4</accession>
<dbReference type="PIRSF" id="PIRSF003230">
    <property type="entry name" value="YbgC"/>
    <property type="match status" value="1"/>
</dbReference>
<reference evidence="3 4" key="1">
    <citation type="submission" date="2010-12" db="EMBL/GenBank/DDBJ databases">
        <authorList>
            <person name="Muzny D."/>
            <person name="Qin X."/>
            <person name="Deng J."/>
            <person name="Jiang H."/>
            <person name="Liu Y."/>
            <person name="Qu J."/>
            <person name="Song X.-Z."/>
            <person name="Zhang L."/>
            <person name="Thornton R."/>
            <person name="Coyle M."/>
            <person name="Francisco L."/>
            <person name="Jackson L."/>
            <person name="Javaid M."/>
            <person name="Korchina V."/>
            <person name="Kovar C."/>
            <person name="Mata R."/>
            <person name="Mathew T."/>
            <person name="Ngo R."/>
            <person name="Nguyen L."/>
            <person name="Nguyen N."/>
            <person name="Okwuonu G."/>
            <person name="Ongeri F."/>
            <person name="Pham C."/>
            <person name="Simmons D."/>
            <person name="Wilczek-Boney K."/>
            <person name="Hale W."/>
            <person name="Jakkamsetti A."/>
            <person name="Pham P."/>
            <person name="Ruth R."/>
            <person name="San Lucas F."/>
            <person name="Warren J."/>
            <person name="Zhang J."/>
            <person name="Zhao Z."/>
            <person name="Zhou C."/>
            <person name="Zhu D."/>
            <person name="Lee S."/>
            <person name="Bess C."/>
            <person name="Blankenburg K."/>
            <person name="Forbes L."/>
            <person name="Fu Q."/>
            <person name="Gubbala S."/>
            <person name="Hirani K."/>
            <person name="Jayaseelan J.C."/>
            <person name="Lara F."/>
            <person name="Munidasa M."/>
            <person name="Palculict T."/>
            <person name="Patil S."/>
            <person name="Pu L.-L."/>
            <person name="Saada N."/>
            <person name="Tang L."/>
            <person name="Weissenberger G."/>
            <person name="Zhu Y."/>
            <person name="Hemphill L."/>
            <person name="Shang Y."/>
            <person name="Youmans B."/>
            <person name="Ayvaz T."/>
            <person name="Ross M."/>
            <person name="Santibanez J."/>
            <person name="Aqrawi P."/>
            <person name="Gross S."/>
            <person name="Joshi V."/>
            <person name="Fowler G."/>
            <person name="Nazareth L."/>
            <person name="Reid J."/>
            <person name="Worley K."/>
            <person name="Petrosino J."/>
            <person name="Highlander S."/>
            <person name="Gibbs R."/>
        </authorList>
    </citation>
    <scope>NUCLEOTIDE SEQUENCE [LARGE SCALE GENOMIC DNA]</scope>
    <source>
        <strain evidence="3 4">ATCC 23263</strain>
    </source>
</reference>
<sequence length="151" mass="17309">MRVEREMKAYRRRVHYYETDGMGITHHANVVRWLEEARIDWLAQLGWPYDRLTAAGLDAPVLALSGEYKESTTFPDEVAITVRLSRLKGLRFWLRYDVVKAANGHRVFAGETEHCFVDAEGRPVRLDRAAPDFYALLKSLSEAPKGSVSDR</sequence>
<dbReference type="PANTHER" id="PTHR31793">
    <property type="entry name" value="4-HYDROXYBENZOYL-COA THIOESTERASE FAMILY MEMBER"/>
    <property type="match status" value="1"/>
</dbReference>
<dbReference type="Gene3D" id="3.10.129.10">
    <property type="entry name" value="Hotdog Thioesterase"/>
    <property type="match status" value="1"/>
</dbReference>
<dbReference type="Pfam" id="PF13279">
    <property type="entry name" value="4HBT_2"/>
    <property type="match status" value="1"/>
</dbReference>
<evidence type="ECO:0000313" key="4">
    <source>
        <dbReference type="Proteomes" id="UP000004754"/>
    </source>
</evidence>
<evidence type="ECO:0000256" key="2">
    <source>
        <dbReference type="ARBA" id="ARBA00022801"/>
    </source>
</evidence>
<dbReference type="SUPFAM" id="SSF54637">
    <property type="entry name" value="Thioesterase/thiol ester dehydrase-isomerase"/>
    <property type="match status" value="1"/>
</dbReference>
<evidence type="ECO:0000313" key="3">
    <source>
        <dbReference type="EMBL" id="EFV01804.1"/>
    </source>
</evidence>
<organism evidence="3 4">
    <name type="scientific">Pseudoramibacter alactolyticus ATCC 23263</name>
    <dbReference type="NCBI Taxonomy" id="887929"/>
    <lineage>
        <taxon>Bacteria</taxon>
        <taxon>Bacillati</taxon>
        <taxon>Bacillota</taxon>
        <taxon>Clostridia</taxon>
        <taxon>Eubacteriales</taxon>
        <taxon>Eubacteriaceae</taxon>
        <taxon>Pseudoramibacter</taxon>
    </lineage>
</organism>